<keyword evidence="1" id="KW-0812">Transmembrane</keyword>
<evidence type="ECO:0000313" key="2">
    <source>
        <dbReference type="EMBL" id="MCZ2720619.1"/>
    </source>
</evidence>
<name>A0ABT4JQL3_9GAMM</name>
<keyword evidence="3" id="KW-1185">Reference proteome</keyword>
<proteinExistence type="predicted"/>
<sequence length="43" mass="4810">MSSFLIQLTSVASFILAVVAHNQLFLFLHIPVVIYILIANRPV</sequence>
<keyword evidence="1" id="KW-0472">Membrane</keyword>
<evidence type="ECO:0000313" key="3">
    <source>
        <dbReference type="Proteomes" id="UP001149719"/>
    </source>
</evidence>
<feature type="transmembrane region" description="Helical" evidence="1">
    <location>
        <begin position="12"/>
        <end position="38"/>
    </location>
</feature>
<protein>
    <submittedName>
        <fullName evidence="2">Uncharacterized protein</fullName>
    </submittedName>
</protein>
<accession>A0ABT4JQL3</accession>
<dbReference type="Proteomes" id="UP001149719">
    <property type="component" value="Unassembled WGS sequence"/>
</dbReference>
<dbReference type="RefSeq" id="WP_269122660.1">
    <property type="nucleotide sequence ID" value="NZ_JAPUBN010000010.1"/>
</dbReference>
<keyword evidence="1" id="KW-1133">Transmembrane helix</keyword>
<reference evidence="2" key="1">
    <citation type="submission" date="2022-12" db="EMBL/GenBank/DDBJ databases">
        <title>Marinomonas 15G1-11 sp. nov, isolated from marine algae.</title>
        <authorList>
            <person name="Butt M."/>
            <person name="Choi D.G."/>
            <person name="Kim J.M."/>
            <person name="Lee J.K."/>
            <person name="Baek J.H."/>
            <person name="Jeon C.O."/>
        </authorList>
    </citation>
    <scope>NUCLEOTIDE SEQUENCE</scope>
    <source>
        <strain evidence="2">15G1-11</strain>
    </source>
</reference>
<evidence type="ECO:0000256" key="1">
    <source>
        <dbReference type="SAM" id="Phobius"/>
    </source>
</evidence>
<dbReference type="EMBL" id="JAPUBN010000010">
    <property type="protein sequence ID" value="MCZ2720619.1"/>
    <property type="molecule type" value="Genomic_DNA"/>
</dbReference>
<comment type="caution">
    <text evidence="2">The sequence shown here is derived from an EMBL/GenBank/DDBJ whole genome shotgun (WGS) entry which is preliminary data.</text>
</comment>
<organism evidence="2 3">
    <name type="scientific">Marinomonas phaeophyticola</name>
    <dbReference type="NCBI Taxonomy" id="3004091"/>
    <lineage>
        <taxon>Bacteria</taxon>
        <taxon>Pseudomonadati</taxon>
        <taxon>Pseudomonadota</taxon>
        <taxon>Gammaproteobacteria</taxon>
        <taxon>Oceanospirillales</taxon>
        <taxon>Oceanospirillaceae</taxon>
        <taxon>Marinomonas</taxon>
    </lineage>
</organism>
<gene>
    <name evidence="2" type="ORF">O1D97_02910</name>
</gene>